<evidence type="ECO:0000256" key="11">
    <source>
        <dbReference type="RuleBase" id="RU003357"/>
    </source>
</evidence>
<organism evidence="15 16">
    <name type="scientific">Cereibacter sphaeroides</name>
    <name type="common">Rhodobacter sphaeroides</name>
    <dbReference type="NCBI Taxonomy" id="1063"/>
    <lineage>
        <taxon>Bacteria</taxon>
        <taxon>Pseudomonadati</taxon>
        <taxon>Pseudomonadota</taxon>
        <taxon>Alphaproteobacteria</taxon>
        <taxon>Rhodobacterales</taxon>
        <taxon>Paracoccaceae</taxon>
        <taxon>Cereibacter</taxon>
    </lineage>
</organism>
<keyword evidence="15" id="KW-0675">Receptor</keyword>
<feature type="domain" description="TonB-dependent receptor-like beta-barrel" evidence="13">
    <location>
        <begin position="169"/>
        <end position="585"/>
    </location>
</feature>
<gene>
    <name evidence="15" type="ORF">D1114_18330</name>
</gene>
<evidence type="ECO:0000256" key="5">
    <source>
        <dbReference type="ARBA" id="ARBA00022729"/>
    </source>
</evidence>
<dbReference type="RefSeq" id="WP_119001009.1">
    <property type="nucleotide sequence ID" value="NZ_CP033446.1"/>
</dbReference>
<keyword evidence="9 10" id="KW-0998">Cell outer membrane</keyword>
<evidence type="ECO:0000256" key="10">
    <source>
        <dbReference type="PROSITE-ProRule" id="PRU01360"/>
    </source>
</evidence>
<dbReference type="CDD" id="cd01347">
    <property type="entry name" value="ligand_gated_channel"/>
    <property type="match status" value="1"/>
</dbReference>
<feature type="chain" id="PRO_5043993369" evidence="12">
    <location>
        <begin position="20"/>
        <end position="611"/>
    </location>
</feature>
<dbReference type="Gene3D" id="2.40.170.20">
    <property type="entry name" value="TonB-dependent receptor, beta-barrel domain"/>
    <property type="match status" value="1"/>
</dbReference>
<dbReference type="InterPro" id="IPR036942">
    <property type="entry name" value="Beta-barrel_TonB_sf"/>
</dbReference>
<dbReference type="InterPro" id="IPR039426">
    <property type="entry name" value="TonB-dep_rcpt-like"/>
</dbReference>
<dbReference type="AlphaFoldDB" id="A0AAX1UHP0"/>
<sequence length="611" mass="65172">MKKTAASLLTLMAAAPLQAQDIALDEILVSPSLVATETSRTGATVDVVTAEDMQATGEISVSDLLARLPGVSYTRNGGLGATTTLRIRGLGSAYQAVRIDGIDVADPSGTQSDFDFGSLTAGGIDRIEVLRGSQSAIYGSEAVAGVIDIATYRPRDPGVSGQLSLEGGSNRTFTGGLSTGLLTERGELAFSVARTVSDGISQAASGTERDGFDTTFYALSGAYDLTEDLRIGAAFIARDSDLDIDGPGAGGIVDTDDRALSRLRGGRIFADFTLGQVQSVLAYSAADTRREYPGGYIEVYEGERRAFSYLGTVEVGLASLSFGAERTKESFSSDTDEGDLTTDSVFGEARLALSPDLDLSLAARRDDPSDFDGKTTGRVALAWRLADDLILRGVAGTGFRAPSLYERFGPEGSDRLGPESSRSYELGLEKRFGSGATVQATLFKTDVTDRIVYLDGADFCASPWGCYDQLDGETHSQGIELSARAPLGSDWELFGSYTYTDASDEANGTETRAVRVPRHDLVLGLEGQIADRTRGILTVQHIADVMDTTGYLQPDAPLDDWTVVNATVSYDLNDRAEAYVRVENLFDEEYQTVRGYAQPGRSIFAGLRARF</sequence>
<dbReference type="Pfam" id="PF07715">
    <property type="entry name" value="Plug"/>
    <property type="match status" value="1"/>
</dbReference>
<evidence type="ECO:0000259" key="13">
    <source>
        <dbReference type="Pfam" id="PF00593"/>
    </source>
</evidence>
<evidence type="ECO:0000256" key="2">
    <source>
        <dbReference type="ARBA" id="ARBA00022448"/>
    </source>
</evidence>
<dbReference type="PANTHER" id="PTHR30069">
    <property type="entry name" value="TONB-DEPENDENT OUTER MEMBRANE RECEPTOR"/>
    <property type="match status" value="1"/>
</dbReference>
<evidence type="ECO:0000256" key="7">
    <source>
        <dbReference type="ARBA" id="ARBA00023077"/>
    </source>
</evidence>
<keyword evidence="6" id="KW-0406">Ion transport</keyword>
<dbReference type="Pfam" id="PF00593">
    <property type="entry name" value="TonB_dep_Rec_b-barrel"/>
    <property type="match status" value="1"/>
</dbReference>
<evidence type="ECO:0000313" key="15">
    <source>
        <dbReference type="EMBL" id="RHZ92184.1"/>
    </source>
</evidence>
<keyword evidence="8 10" id="KW-0472">Membrane</keyword>
<accession>A0AAX1UHP0</accession>
<keyword evidence="5 12" id="KW-0732">Signal</keyword>
<reference evidence="15 16" key="1">
    <citation type="submission" date="2018-08" db="EMBL/GenBank/DDBJ databases">
        <title>Draft genome sequence of Rhodobacter sphaeroides FY.</title>
        <authorList>
            <person name="Rayyan A."/>
            <person name="Meyer T.E."/>
            <person name="Kyndt J.A."/>
        </authorList>
    </citation>
    <scope>NUCLEOTIDE SEQUENCE [LARGE SCALE GENOMIC DNA]</scope>
    <source>
        <strain evidence="15 16">FY</strain>
    </source>
</reference>
<evidence type="ECO:0000313" key="16">
    <source>
        <dbReference type="Proteomes" id="UP000266305"/>
    </source>
</evidence>
<comment type="subcellular location">
    <subcellularLocation>
        <location evidence="1 10">Cell outer membrane</location>
        <topology evidence="1 10">Multi-pass membrane protein</topology>
    </subcellularLocation>
</comment>
<dbReference type="GO" id="GO:0009279">
    <property type="term" value="C:cell outer membrane"/>
    <property type="evidence" value="ECO:0007669"/>
    <property type="project" value="UniProtKB-SubCell"/>
</dbReference>
<feature type="signal peptide" evidence="12">
    <location>
        <begin position="1"/>
        <end position="19"/>
    </location>
</feature>
<name>A0AAX1UHP0_CERSP</name>
<proteinExistence type="inferred from homology"/>
<evidence type="ECO:0000256" key="6">
    <source>
        <dbReference type="ARBA" id="ARBA00023065"/>
    </source>
</evidence>
<dbReference type="EMBL" id="QWGP01000026">
    <property type="protein sequence ID" value="RHZ92184.1"/>
    <property type="molecule type" value="Genomic_DNA"/>
</dbReference>
<comment type="caution">
    <text evidence="15">The sequence shown here is derived from an EMBL/GenBank/DDBJ whole genome shotgun (WGS) entry which is preliminary data.</text>
</comment>
<evidence type="ECO:0000256" key="9">
    <source>
        <dbReference type="ARBA" id="ARBA00023237"/>
    </source>
</evidence>
<dbReference type="Proteomes" id="UP000266305">
    <property type="component" value="Unassembled WGS sequence"/>
</dbReference>
<protein>
    <submittedName>
        <fullName evidence="15">TonB-dependent receptor</fullName>
    </submittedName>
</protein>
<dbReference type="InterPro" id="IPR012910">
    <property type="entry name" value="Plug_dom"/>
</dbReference>
<comment type="similarity">
    <text evidence="10 11">Belongs to the TonB-dependent receptor family.</text>
</comment>
<keyword evidence="4 10" id="KW-0812">Transmembrane</keyword>
<evidence type="ECO:0000256" key="8">
    <source>
        <dbReference type="ARBA" id="ARBA00023136"/>
    </source>
</evidence>
<feature type="domain" description="TonB-dependent receptor plug" evidence="14">
    <location>
        <begin position="40"/>
        <end position="146"/>
    </location>
</feature>
<evidence type="ECO:0000256" key="12">
    <source>
        <dbReference type="SAM" id="SignalP"/>
    </source>
</evidence>
<dbReference type="InterPro" id="IPR000531">
    <property type="entry name" value="Beta-barrel_TonB"/>
</dbReference>
<keyword evidence="7 11" id="KW-0798">TonB box</keyword>
<keyword evidence="3 10" id="KW-1134">Transmembrane beta strand</keyword>
<evidence type="ECO:0000256" key="1">
    <source>
        <dbReference type="ARBA" id="ARBA00004571"/>
    </source>
</evidence>
<evidence type="ECO:0000256" key="3">
    <source>
        <dbReference type="ARBA" id="ARBA00022452"/>
    </source>
</evidence>
<keyword evidence="2 10" id="KW-0813">Transport</keyword>
<dbReference type="InterPro" id="IPR037066">
    <property type="entry name" value="Plug_dom_sf"/>
</dbReference>
<evidence type="ECO:0000259" key="14">
    <source>
        <dbReference type="Pfam" id="PF07715"/>
    </source>
</evidence>
<dbReference type="GO" id="GO:0006811">
    <property type="term" value="P:monoatomic ion transport"/>
    <property type="evidence" value="ECO:0007669"/>
    <property type="project" value="UniProtKB-KW"/>
</dbReference>
<dbReference type="PANTHER" id="PTHR30069:SF53">
    <property type="entry name" value="COLICIN I RECEPTOR-RELATED"/>
    <property type="match status" value="1"/>
</dbReference>
<dbReference type="GO" id="GO:0015889">
    <property type="term" value="P:cobalamin transport"/>
    <property type="evidence" value="ECO:0007669"/>
    <property type="project" value="TreeGrafter"/>
</dbReference>
<dbReference type="PROSITE" id="PS52016">
    <property type="entry name" value="TONB_DEPENDENT_REC_3"/>
    <property type="match status" value="1"/>
</dbReference>
<dbReference type="SUPFAM" id="SSF56935">
    <property type="entry name" value="Porins"/>
    <property type="match status" value="1"/>
</dbReference>
<evidence type="ECO:0000256" key="4">
    <source>
        <dbReference type="ARBA" id="ARBA00022692"/>
    </source>
</evidence>
<dbReference type="Gene3D" id="2.170.130.10">
    <property type="entry name" value="TonB-dependent receptor, plug domain"/>
    <property type="match status" value="1"/>
</dbReference>